<keyword evidence="8" id="KW-0378">Hydrolase</keyword>
<dbReference type="Gene3D" id="2.150.10.10">
    <property type="entry name" value="Serralysin-like metalloprotease, C-terminal"/>
    <property type="match status" value="1"/>
</dbReference>
<evidence type="ECO:0000256" key="1">
    <source>
        <dbReference type="ARBA" id="ARBA00001913"/>
    </source>
</evidence>
<evidence type="ECO:0000256" key="7">
    <source>
        <dbReference type="ARBA" id="ARBA00022737"/>
    </source>
</evidence>
<organism evidence="11 12">
    <name type="scientific">Sphingomonas swuensis</name>
    <dbReference type="NCBI Taxonomy" id="977800"/>
    <lineage>
        <taxon>Bacteria</taxon>
        <taxon>Pseudomonadati</taxon>
        <taxon>Pseudomonadota</taxon>
        <taxon>Alphaproteobacteria</taxon>
        <taxon>Sphingomonadales</taxon>
        <taxon>Sphingomonadaceae</taxon>
        <taxon>Sphingomonas</taxon>
    </lineage>
</organism>
<dbReference type="InterPro" id="IPR011049">
    <property type="entry name" value="Serralysin-like_metalloprot_C"/>
</dbReference>
<keyword evidence="12" id="KW-1185">Reference proteome</keyword>
<keyword evidence="7" id="KW-0677">Repeat</keyword>
<dbReference type="InterPro" id="IPR013858">
    <property type="entry name" value="Peptidase_M10B_C"/>
</dbReference>
<sequence length="521" mass="54890">MRHLLSSPSIQAEGDLPTVDDIRYVAPTATGLAPNGKTVLSLDQAIGNLNRTGAIWDVGPNGQITYAFIDKPLNGLYNSPKEAYLGSLAEGSMPFTEEQRVAAREALGLWDDLIAPSFVEKNGRGAADILFTNTNSGPGQAAAFTPFLNGGSGKYGKVQGDIFVNQDEDSNFDLDNGGYGQTTLVHELGHTIGLSHTGDYNAGNGGPITYAKDAIFYQDTYQFSIMSYFSHGNSNAFGYVNWATGGFYQTPQTPMVHDIAAVQAMYGADLTTRTGDTTYGFNSNAGRSVYDFTSNKNPFLSIYDAGGNDTLDLSGFTGGRITLDLRPGAFSTGYNYGDKAVLDKAVGVTLSQAQWNALYDGRLGGNPGFLSDNIGIAYNTIIENGRTGAGNDVLQGNDVANRLDAGAGSDILNGGKGNDTLIGGAGADFFVISDRGGIDTILDFERGLDKLDLKTFEPRSAPGDQAMTWIGNAAFSGQAGQVRQFVQNGLNIVAGDVDGDGVADFQVVVGSQPIGSGDIIF</sequence>
<name>A0ABP7SU96_9SPHN</name>
<comment type="subcellular location">
    <subcellularLocation>
        <location evidence="2">Secreted</location>
    </subcellularLocation>
</comment>
<dbReference type="Pfam" id="PF08548">
    <property type="entry name" value="Peptidase_M10_C"/>
    <property type="match status" value="2"/>
</dbReference>
<dbReference type="RefSeq" id="WP_344706709.1">
    <property type="nucleotide sequence ID" value="NZ_BAABBQ010000001.1"/>
</dbReference>
<accession>A0ABP7SU96</accession>
<dbReference type="Proteomes" id="UP001500235">
    <property type="component" value="Unassembled WGS sequence"/>
</dbReference>
<dbReference type="Pfam" id="PF00353">
    <property type="entry name" value="HemolysinCabind"/>
    <property type="match status" value="1"/>
</dbReference>
<evidence type="ECO:0000256" key="4">
    <source>
        <dbReference type="ARBA" id="ARBA00022525"/>
    </source>
</evidence>
<dbReference type="GO" id="GO:0008237">
    <property type="term" value="F:metallopeptidase activity"/>
    <property type="evidence" value="ECO:0007669"/>
    <property type="project" value="UniProtKB-KW"/>
</dbReference>
<dbReference type="InterPro" id="IPR018511">
    <property type="entry name" value="Hemolysin-typ_Ca-bd_CS"/>
</dbReference>
<reference evidence="12" key="1">
    <citation type="journal article" date="2019" name="Int. J. Syst. Evol. Microbiol.">
        <title>The Global Catalogue of Microorganisms (GCM) 10K type strain sequencing project: providing services to taxonomists for standard genome sequencing and annotation.</title>
        <authorList>
            <consortium name="The Broad Institute Genomics Platform"/>
            <consortium name="The Broad Institute Genome Sequencing Center for Infectious Disease"/>
            <person name="Wu L."/>
            <person name="Ma J."/>
        </authorList>
    </citation>
    <scope>NUCLEOTIDE SEQUENCE [LARGE SCALE GENOMIC DNA]</scope>
    <source>
        <strain evidence="12">JCM 17563</strain>
    </source>
</reference>
<gene>
    <name evidence="11" type="primary">aprA</name>
    <name evidence="11" type="ORF">GCM10022280_14390</name>
</gene>
<dbReference type="Gene3D" id="3.40.390.10">
    <property type="entry name" value="Collagenase (Catalytic Domain)"/>
    <property type="match status" value="1"/>
</dbReference>
<dbReference type="EMBL" id="BAABBQ010000001">
    <property type="protein sequence ID" value="GAA4016474.1"/>
    <property type="molecule type" value="Genomic_DNA"/>
</dbReference>
<dbReference type="PRINTS" id="PR00313">
    <property type="entry name" value="CABNDNGRPT"/>
</dbReference>
<dbReference type="InterPro" id="IPR034033">
    <property type="entry name" value="Serralysin-like"/>
</dbReference>
<dbReference type="SUPFAM" id="SSF55486">
    <property type="entry name" value="Metalloproteases ('zincins'), catalytic domain"/>
    <property type="match status" value="1"/>
</dbReference>
<evidence type="ECO:0000259" key="10">
    <source>
        <dbReference type="SMART" id="SM00235"/>
    </source>
</evidence>
<dbReference type="InterPro" id="IPR001343">
    <property type="entry name" value="Hemolysn_Ca-bd"/>
</dbReference>
<proteinExistence type="inferred from homology"/>
<evidence type="ECO:0000256" key="9">
    <source>
        <dbReference type="ARBA" id="ARBA00022833"/>
    </source>
</evidence>
<evidence type="ECO:0000256" key="8">
    <source>
        <dbReference type="ARBA" id="ARBA00022801"/>
    </source>
</evidence>
<dbReference type="CDD" id="cd04277">
    <property type="entry name" value="ZnMc_serralysin_like"/>
    <property type="match status" value="1"/>
</dbReference>
<dbReference type="PROSITE" id="PS00330">
    <property type="entry name" value="HEMOLYSIN_CALCIUM"/>
    <property type="match status" value="1"/>
</dbReference>
<evidence type="ECO:0000256" key="5">
    <source>
        <dbReference type="ARBA" id="ARBA00022670"/>
    </source>
</evidence>
<evidence type="ECO:0000313" key="11">
    <source>
        <dbReference type="EMBL" id="GAA4016474.1"/>
    </source>
</evidence>
<evidence type="ECO:0000313" key="12">
    <source>
        <dbReference type="Proteomes" id="UP001500235"/>
    </source>
</evidence>
<keyword evidence="9" id="KW-0862">Zinc</keyword>
<keyword evidence="11" id="KW-0482">Metalloprotease</keyword>
<dbReference type="InterPro" id="IPR024079">
    <property type="entry name" value="MetalloPept_cat_dom_sf"/>
</dbReference>
<dbReference type="SMART" id="SM00235">
    <property type="entry name" value="ZnMc"/>
    <property type="match status" value="1"/>
</dbReference>
<dbReference type="SUPFAM" id="SSF51120">
    <property type="entry name" value="beta-Roll"/>
    <property type="match status" value="1"/>
</dbReference>
<evidence type="ECO:0000256" key="6">
    <source>
        <dbReference type="ARBA" id="ARBA00022723"/>
    </source>
</evidence>
<dbReference type="InterPro" id="IPR001818">
    <property type="entry name" value="Pept_M10_metallopeptidase"/>
</dbReference>
<comment type="caution">
    <text evidence="11">The sequence shown here is derived from an EMBL/GenBank/DDBJ whole genome shotgun (WGS) entry which is preliminary data.</text>
</comment>
<comment type="cofactor">
    <cofactor evidence="1">
        <name>Ca(2+)</name>
        <dbReference type="ChEBI" id="CHEBI:29108"/>
    </cofactor>
</comment>
<evidence type="ECO:0000256" key="3">
    <source>
        <dbReference type="ARBA" id="ARBA00009490"/>
    </source>
</evidence>
<feature type="domain" description="Peptidase metallopeptidase" evidence="10">
    <location>
        <begin position="52"/>
        <end position="242"/>
    </location>
</feature>
<keyword evidence="4" id="KW-0964">Secreted</keyword>
<dbReference type="Pfam" id="PF00413">
    <property type="entry name" value="Peptidase_M10"/>
    <property type="match status" value="1"/>
</dbReference>
<evidence type="ECO:0000256" key="2">
    <source>
        <dbReference type="ARBA" id="ARBA00004613"/>
    </source>
</evidence>
<keyword evidence="5" id="KW-0645">Protease</keyword>
<comment type="similarity">
    <text evidence="3">Belongs to the peptidase M10B family.</text>
</comment>
<keyword evidence="6" id="KW-0479">Metal-binding</keyword>
<protein>
    <submittedName>
        <fullName evidence="11">Serralysin family metalloprotease AprA</fullName>
    </submittedName>
</protein>
<dbReference type="InterPro" id="IPR006026">
    <property type="entry name" value="Peptidase_Metallo"/>
</dbReference>